<protein>
    <submittedName>
        <fullName evidence="2">Uncharacterized protein</fullName>
    </submittedName>
</protein>
<organism evidence="2">
    <name type="scientific">viral metagenome</name>
    <dbReference type="NCBI Taxonomy" id="1070528"/>
    <lineage>
        <taxon>unclassified sequences</taxon>
        <taxon>metagenomes</taxon>
        <taxon>organismal metagenomes</taxon>
    </lineage>
</organism>
<reference evidence="2" key="1">
    <citation type="journal article" date="2020" name="Nature">
        <title>Giant virus diversity and host interactions through global metagenomics.</title>
        <authorList>
            <person name="Schulz F."/>
            <person name="Roux S."/>
            <person name="Paez-Espino D."/>
            <person name="Jungbluth S."/>
            <person name="Walsh D.A."/>
            <person name="Denef V.J."/>
            <person name="McMahon K.D."/>
            <person name="Konstantinidis K.T."/>
            <person name="Eloe-Fadrosh E.A."/>
            <person name="Kyrpides N.C."/>
            <person name="Woyke T."/>
        </authorList>
    </citation>
    <scope>NUCLEOTIDE SEQUENCE</scope>
    <source>
        <strain evidence="2">GVMAG-M-3300027833-11</strain>
    </source>
</reference>
<dbReference type="AlphaFoldDB" id="A0A6C0LGJ9"/>
<keyword evidence="1" id="KW-0472">Membrane</keyword>
<keyword evidence="1" id="KW-0812">Transmembrane</keyword>
<sequence length="239" mass="26835">MAIVKTVLIVLAVLVVLYLVLNYFFKSSTSLTTMQSGTEKQVIEASTLPNNNNTSNYTYSMWFYIDDWNYRFGEPKVLLGRMDQDNHPSPSVVLGAMENDITISVACYPQDQTTGVTTDRSIVHKCPIKNIPLQSWVNLTISLYGRTLDVYIDGKLVRTCVLPGVAKVNPDANIQVTPMGGFSGWTSNFEYWDDATNPQQAYNIYKAGFGGSMLGDLFNKYRIKISFLEDNQEQGSFEI</sequence>
<dbReference type="EMBL" id="MN740503">
    <property type="protein sequence ID" value="QHU30116.1"/>
    <property type="molecule type" value="Genomic_DNA"/>
</dbReference>
<dbReference type="InterPro" id="IPR013320">
    <property type="entry name" value="ConA-like_dom_sf"/>
</dbReference>
<evidence type="ECO:0000313" key="2">
    <source>
        <dbReference type="EMBL" id="QHU30116.1"/>
    </source>
</evidence>
<evidence type="ECO:0000256" key="1">
    <source>
        <dbReference type="SAM" id="Phobius"/>
    </source>
</evidence>
<dbReference type="SUPFAM" id="SSF49899">
    <property type="entry name" value="Concanavalin A-like lectins/glucanases"/>
    <property type="match status" value="1"/>
</dbReference>
<keyword evidence="1" id="KW-1133">Transmembrane helix</keyword>
<name>A0A6C0LGJ9_9ZZZZ</name>
<dbReference type="Gene3D" id="2.60.120.200">
    <property type="match status" value="1"/>
</dbReference>
<accession>A0A6C0LGJ9</accession>
<dbReference type="Pfam" id="PF13385">
    <property type="entry name" value="Laminin_G_3"/>
    <property type="match status" value="1"/>
</dbReference>
<feature type="transmembrane region" description="Helical" evidence="1">
    <location>
        <begin position="6"/>
        <end position="25"/>
    </location>
</feature>
<proteinExistence type="predicted"/>